<evidence type="ECO:0000256" key="1">
    <source>
        <dbReference type="SAM" id="MobiDB-lite"/>
    </source>
</evidence>
<dbReference type="AlphaFoldDB" id="A0AAU2V827"/>
<dbReference type="InterPro" id="IPR006944">
    <property type="entry name" value="Phage/GTA_portal"/>
</dbReference>
<feature type="region of interest" description="Disordered" evidence="1">
    <location>
        <begin position="324"/>
        <end position="362"/>
    </location>
</feature>
<dbReference type="Gene3D" id="1.20.1270.210">
    <property type="match status" value="1"/>
</dbReference>
<sequence>MGGWLSGGTVPRAVALQVPVVRRSVNLISGAVGGLPLIRWRWGEQIEPGPLLEQPEAWRPYCRTIAATVADLIFYPYAWWRVTDRDSWTGYPAKVVRLDPEYVQVQHVPGSDEISREWATYKGQPVPVGDLIRFDGPDEGFLVHGRSAVTTAIMLELAANRYASPSVPTGYLRQTGQYDLTDDEVRELLDRWEGSFSGGTTRWLNSSVEYQSVESTAAELQLVEAREECALQLVRHLGLPPRYAAVTSGDSMTYSNLESERRDLIELCFGPYLAAIEQRLSMSDRNGSPRGQRVRFCLDDFSRAVPLERAQRYQALIPLGVMSRQEARDAEDLSGPAPKIEPAPAPAAEPSTAPGTERVDAP</sequence>
<gene>
    <name evidence="2" type="ORF">OG549_24240</name>
</gene>
<dbReference type="EMBL" id="CP108318">
    <property type="protein sequence ID" value="WTW63507.1"/>
    <property type="molecule type" value="Genomic_DNA"/>
</dbReference>
<organism evidence="2">
    <name type="scientific">Streptomyces sp. NBC_00003</name>
    <dbReference type="NCBI Taxonomy" id="2903608"/>
    <lineage>
        <taxon>Bacteria</taxon>
        <taxon>Bacillati</taxon>
        <taxon>Actinomycetota</taxon>
        <taxon>Actinomycetes</taxon>
        <taxon>Kitasatosporales</taxon>
        <taxon>Streptomycetaceae</taxon>
        <taxon>Streptomyces</taxon>
    </lineage>
</organism>
<evidence type="ECO:0000313" key="2">
    <source>
        <dbReference type="EMBL" id="WTW63507.1"/>
    </source>
</evidence>
<dbReference type="Pfam" id="PF04860">
    <property type="entry name" value="Phage_portal"/>
    <property type="match status" value="1"/>
</dbReference>
<dbReference type="Gene3D" id="3.30.1120.70">
    <property type="match status" value="1"/>
</dbReference>
<name>A0AAU2V827_9ACTN</name>
<reference evidence="2" key="1">
    <citation type="submission" date="2022-10" db="EMBL/GenBank/DDBJ databases">
        <title>The complete genomes of actinobacterial strains from the NBC collection.</title>
        <authorList>
            <person name="Joergensen T.S."/>
            <person name="Alvarez Arevalo M."/>
            <person name="Sterndorff E.B."/>
            <person name="Faurdal D."/>
            <person name="Vuksanovic O."/>
            <person name="Mourched A.-S."/>
            <person name="Charusanti P."/>
            <person name="Shaw S."/>
            <person name="Blin K."/>
            <person name="Weber T."/>
        </authorList>
    </citation>
    <scope>NUCLEOTIDE SEQUENCE</scope>
    <source>
        <strain evidence="2">NBC_00003</strain>
    </source>
</reference>
<accession>A0AAU2V827</accession>
<proteinExistence type="predicted"/>
<protein>
    <submittedName>
        <fullName evidence="2">Phage portal protein</fullName>
    </submittedName>
</protein>
<dbReference type="Gene3D" id="3.40.140.120">
    <property type="match status" value="1"/>
</dbReference>